<feature type="region of interest" description="Disordered" evidence="1">
    <location>
        <begin position="26"/>
        <end position="45"/>
    </location>
</feature>
<reference evidence="3" key="2">
    <citation type="submission" date="2023-05" db="EMBL/GenBank/DDBJ databases">
        <authorList>
            <consortium name="Lawrence Berkeley National Laboratory"/>
            <person name="Steindorff A."/>
            <person name="Hensen N."/>
            <person name="Bonometti L."/>
            <person name="Westerberg I."/>
            <person name="Brannstrom I.O."/>
            <person name="Guillou S."/>
            <person name="Cros-Aarteil S."/>
            <person name="Calhoun S."/>
            <person name="Haridas S."/>
            <person name="Kuo A."/>
            <person name="Mondo S."/>
            <person name="Pangilinan J."/>
            <person name="Riley R."/>
            <person name="Labutti K."/>
            <person name="Andreopoulos B."/>
            <person name="Lipzen A."/>
            <person name="Chen C."/>
            <person name="Yanf M."/>
            <person name="Daum C."/>
            <person name="Ng V."/>
            <person name="Clum A."/>
            <person name="Ohm R."/>
            <person name="Martin F."/>
            <person name="Silar P."/>
            <person name="Natvig D."/>
            <person name="Lalanne C."/>
            <person name="Gautier V."/>
            <person name="Ament-Velasquez S.L."/>
            <person name="Kruys A."/>
            <person name="Hutchinson M.I."/>
            <person name="Powell A.J."/>
            <person name="Barry K."/>
            <person name="Miller A.N."/>
            <person name="Grigoriev I.V."/>
            <person name="Debuchy R."/>
            <person name="Gladieux P."/>
            <person name="Thoren M.H."/>
            <person name="Johannesson H."/>
        </authorList>
    </citation>
    <scope>NUCLEOTIDE SEQUENCE</scope>
    <source>
        <strain evidence="3">CBS 103.79</strain>
    </source>
</reference>
<keyword evidence="4" id="KW-1185">Reference proteome</keyword>
<accession>A0AAN6RYH7</accession>
<keyword evidence="2" id="KW-0732">Signal</keyword>
<protein>
    <submittedName>
        <fullName evidence="3">Uncharacterized protein</fullName>
    </submittedName>
</protein>
<reference evidence="3" key="1">
    <citation type="journal article" date="2023" name="Mol. Phylogenet. Evol.">
        <title>Genome-scale phylogeny and comparative genomics of the fungal order Sordariales.</title>
        <authorList>
            <person name="Hensen N."/>
            <person name="Bonometti L."/>
            <person name="Westerberg I."/>
            <person name="Brannstrom I.O."/>
            <person name="Guillou S."/>
            <person name="Cros-Aarteil S."/>
            <person name="Calhoun S."/>
            <person name="Haridas S."/>
            <person name="Kuo A."/>
            <person name="Mondo S."/>
            <person name="Pangilinan J."/>
            <person name="Riley R."/>
            <person name="LaButti K."/>
            <person name="Andreopoulos B."/>
            <person name="Lipzen A."/>
            <person name="Chen C."/>
            <person name="Yan M."/>
            <person name="Daum C."/>
            <person name="Ng V."/>
            <person name="Clum A."/>
            <person name="Steindorff A."/>
            <person name="Ohm R.A."/>
            <person name="Martin F."/>
            <person name="Silar P."/>
            <person name="Natvig D.O."/>
            <person name="Lalanne C."/>
            <person name="Gautier V."/>
            <person name="Ament-Velasquez S.L."/>
            <person name="Kruys A."/>
            <person name="Hutchinson M.I."/>
            <person name="Powell A.J."/>
            <person name="Barry K."/>
            <person name="Miller A.N."/>
            <person name="Grigoriev I.V."/>
            <person name="Debuchy R."/>
            <person name="Gladieux P."/>
            <person name="Hiltunen Thoren M."/>
            <person name="Johannesson H."/>
        </authorList>
    </citation>
    <scope>NUCLEOTIDE SEQUENCE</scope>
    <source>
        <strain evidence="3">CBS 103.79</strain>
    </source>
</reference>
<dbReference type="Proteomes" id="UP001303889">
    <property type="component" value="Unassembled WGS sequence"/>
</dbReference>
<dbReference type="PROSITE" id="PS51257">
    <property type="entry name" value="PROKAR_LIPOPROTEIN"/>
    <property type="match status" value="1"/>
</dbReference>
<feature type="chain" id="PRO_5042957971" evidence="2">
    <location>
        <begin position="18"/>
        <end position="226"/>
    </location>
</feature>
<evidence type="ECO:0000256" key="1">
    <source>
        <dbReference type="SAM" id="MobiDB-lite"/>
    </source>
</evidence>
<feature type="signal peptide" evidence="2">
    <location>
        <begin position="1"/>
        <end position="17"/>
    </location>
</feature>
<dbReference type="EMBL" id="MU855318">
    <property type="protein sequence ID" value="KAK3906831.1"/>
    <property type="molecule type" value="Genomic_DNA"/>
</dbReference>
<evidence type="ECO:0000313" key="3">
    <source>
        <dbReference type="EMBL" id="KAK3906831.1"/>
    </source>
</evidence>
<gene>
    <name evidence="3" type="ORF">C8A05DRAFT_29261</name>
</gene>
<name>A0AAN6RYH7_9PEZI</name>
<feature type="compositionally biased region" description="Low complexity" evidence="1">
    <location>
        <begin position="26"/>
        <end position="40"/>
    </location>
</feature>
<organism evidence="3 4">
    <name type="scientific">Staphylotrichum tortipilum</name>
    <dbReference type="NCBI Taxonomy" id="2831512"/>
    <lineage>
        <taxon>Eukaryota</taxon>
        <taxon>Fungi</taxon>
        <taxon>Dikarya</taxon>
        <taxon>Ascomycota</taxon>
        <taxon>Pezizomycotina</taxon>
        <taxon>Sordariomycetes</taxon>
        <taxon>Sordariomycetidae</taxon>
        <taxon>Sordariales</taxon>
        <taxon>Chaetomiaceae</taxon>
        <taxon>Staphylotrichum</taxon>
    </lineage>
</organism>
<proteinExistence type="predicted"/>
<comment type="caution">
    <text evidence="3">The sequence shown here is derived from an EMBL/GenBank/DDBJ whole genome shotgun (WGS) entry which is preliminary data.</text>
</comment>
<evidence type="ECO:0000313" key="4">
    <source>
        <dbReference type="Proteomes" id="UP001303889"/>
    </source>
</evidence>
<sequence>MRAQHFSFLLLGSLASACPMAGRQAPTTTVAAPSPSATPAGNGGTGAGTGGAAGVNLAAAIQAIMPSSSSCSGASKPDECRTAEQAAPFISKACSDLAKAECAATIALMGLESGDMKYKRNLVNAGQGTANMMSPTFISEYATELFGADKVAGKSLDDVLSLVTPDETNFASAAWYLTRKCSATVRSSLATGTDAGWVAYNQCIGVDGMLSNRVEYWNRAKKAFGL</sequence>
<evidence type="ECO:0000256" key="2">
    <source>
        <dbReference type="SAM" id="SignalP"/>
    </source>
</evidence>
<dbReference type="AlphaFoldDB" id="A0AAN6RYH7"/>